<dbReference type="Gene3D" id="3.30.750.140">
    <property type="match status" value="1"/>
</dbReference>
<feature type="compositionally biased region" description="Gly residues" evidence="1">
    <location>
        <begin position="658"/>
        <end position="668"/>
    </location>
</feature>
<keyword evidence="3" id="KW-0282">Flagellum</keyword>
<protein>
    <submittedName>
        <fullName evidence="3">Flagellar hook-length control protein FliK</fullName>
    </submittedName>
</protein>
<organism evidence="3 4">
    <name type="scientific">Pannonibacter anstelovis</name>
    <dbReference type="NCBI Taxonomy" id="3121537"/>
    <lineage>
        <taxon>Bacteria</taxon>
        <taxon>Pseudomonadati</taxon>
        <taxon>Pseudomonadota</taxon>
        <taxon>Alphaproteobacteria</taxon>
        <taxon>Hyphomicrobiales</taxon>
        <taxon>Stappiaceae</taxon>
        <taxon>Pannonibacter</taxon>
    </lineage>
</organism>
<evidence type="ECO:0000313" key="4">
    <source>
        <dbReference type="Proteomes" id="UP001380822"/>
    </source>
</evidence>
<reference evidence="3 4" key="1">
    <citation type="submission" date="2024-02" db="EMBL/GenBank/DDBJ databases">
        <title>A new putative Pannonibacter species isolated from two cases of bloodstream infections in paediatric patients.</title>
        <authorList>
            <person name="Castellana S."/>
            <person name="De Laurentiis V."/>
            <person name="Grassi M."/>
            <person name="De Leonardis F."/>
            <person name="Mosca A."/>
            <person name="De Carlo C."/>
            <person name="Sparapano E."/>
            <person name="Ronga L."/>
            <person name="Santacroce L."/>
            <person name="Chironna M."/>
            <person name="De Robertis A."/>
            <person name="Bianco A."/>
            <person name="Del Sambro L."/>
            <person name="Capozzi L."/>
            <person name="Parisi A."/>
        </authorList>
    </citation>
    <scope>NUCLEOTIDE SEQUENCE [LARGE SCALE GENOMIC DNA]</scope>
    <source>
        <strain evidence="3 4">Pt2</strain>
    </source>
</reference>
<proteinExistence type="predicted"/>
<dbReference type="Proteomes" id="UP001380822">
    <property type="component" value="Unassembled WGS sequence"/>
</dbReference>
<feature type="domain" description="Flagellar hook-length control protein-like C-terminal" evidence="2">
    <location>
        <begin position="566"/>
        <end position="646"/>
    </location>
</feature>
<sequence length="705" mass="68833">MQAFQLRIDLGGMGGPAGAGAGPSAGGQAPEGVFAGVLANAGLEEAGAPLPGAQPAPVNASAAGSPPVQNAIDAQGLQVLQPGAVVEPQAIDAEAALPLPLPQVPVAAPGELPSQVPGTAAGEAVADDLPVVDTPVLEGEAGADAAAMVVAFIMPAPLPAPQPIVAAPAQNGFQDGALNGVDGLRGSITPALPDMPLPGGQPQPAAPGMAQPQVDASLSAPLAPAGGGMPSADAGNAPVVAQPGVAAAPAVADAASAPASGAAQQVVPQLTTALPQAGAGLEAALAAAGLTPGEAEALEPDVLAAIARSASATQADAAAVKAGSTGSADAQSQLQLESQAQTRLQPVSPAGAQAVSDSAPSQPLAAAAIAGDAQPDGVETLRFAIAASADDAMAATVRPGVVARQTAATAVPDVAAGSLTAAAVAETAAQTVQSDEAAQLAALKQAADKDGTGSRYDFAGNAPSEKPGTQAAGAKGTQAADLAGASAAINAGQAAANAAAPDGAEADKGTDPVVALDARAGRMDFTGFGRADGQTAATTGTAQASVSGQVPTQAQAQAAAGQIAGQIQLHSRAGQSRFQMRLDPPELGRIEVHMKVKAGGEVEAHLIVDKSETLDMFMRDHKGLERALEQIGLKAEQGGLQFSLRDEGSNRQFAFSGDGQGNGSGQSGRQGQQQGQDGQTAERGISERVVQLYRQNGRSGVDIRI</sequence>
<evidence type="ECO:0000256" key="1">
    <source>
        <dbReference type="SAM" id="MobiDB-lite"/>
    </source>
</evidence>
<name>A0ABU7ZNT2_9HYPH</name>
<feature type="compositionally biased region" description="Low complexity" evidence="1">
    <location>
        <begin position="330"/>
        <end position="341"/>
    </location>
</feature>
<evidence type="ECO:0000313" key="3">
    <source>
        <dbReference type="EMBL" id="MEH0096450.1"/>
    </source>
</evidence>
<gene>
    <name evidence="3" type="ORF">V6L76_09305</name>
</gene>
<feature type="region of interest" description="Disordered" evidence="1">
    <location>
        <begin position="650"/>
        <end position="686"/>
    </location>
</feature>
<keyword evidence="4" id="KW-1185">Reference proteome</keyword>
<feature type="compositionally biased region" description="Low complexity" evidence="1">
    <location>
        <begin position="669"/>
        <end position="679"/>
    </location>
</feature>
<feature type="compositionally biased region" description="Low complexity" evidence="1">
    <location>
        <begin position="468"/>
        <end position="477"/>
    </location>
</feature>
<feature type="region of interest" description="Disordered" evidence="1">
    <location>
        <begin position="193"/>
        <end position="213"/>
    </location>
</feature>
<feature type="region of interest" description="Disordered" evidence="1">
    <location>
        <begin position="450"/>
        <end position="477"/>
    </location>
</feature>
<feature type="region of interest" description="Disordered" evidence="1">
    <location>
        <begin position="330"/>
        <end position="359"/>
    </location>
</feature>
<dbReference type="InterPro" id="IPR038610">
    <property type="entry name" value="FliK-like_C_sf"/>
</dbReference>
<comment type="caution">
    <text evidence="3">The sequence shown here is derived from an EMBL/GenBank/DDBJ whole genome shotgun (WGS) entry which is preliminary data.</text>
</comment>
<keyword evidence="3" id="KW-0966">Cell projection</keyword>
<dbReference type="Pfam" id="PF02120">
    <property type="entry name" value="Flg_hook"/>
    <property type="match status" value="1"/>
</dbReference>
<dbReference type="CDD" id="cd17470">
    <property type="entry name" value="T3SS_Flik_C"/>
    <property type="match status" value="1"/>
</dbReference>
<dbReference type="EMBL" id="JBAKBE010000004">
    <property type="protein sequence ID" value="MEH0096450.1"/>
    <property type="molecule type" value="Genomic_DNA"/>
</dbReference>
<dbReference type="RefSeq" id="WP_334250931.1">
    <property type="nucleotide sequence ID" value="NZ_JBAKBE010000004.1"/>
</dbReference>
<evidence type="ECO:0000259" key="2">
    <source>
        <dbReference type="Pfam" id="PF02120"/>
    </source>
</evidence>
<dbReference type="InterPro" id="IPR021136">
    <property type="entry name" value="Flagellar_hook_control-like_C"/>
</dbReference>
<accession>A0ABU7ZNT2</accession>
<keyword evidence="3" id="KW-0969">Cilium</keyword>
<feature type="compositionally biased region" description="Pro residues" evidence="1">
    <location>
        <begin position="193"/>
        <end position="205"/>
    </location>
</feature>